<dbReference type="STRING" id="1314783.A0A165NKJ8"/>
<dbReference type="GO" id="GO:0009116">
    <property type="term" value="P:nucleoside metabolic process"/>
    <property type="evidence" value="ECO:0007669"/>
    <property type="project" value="InterPro"/>
</dbReference>
<dbReference type="PANTHER" id="PTHR38643:SF1">
    <property type="entry name" value="PURINE NUCLEOSIDE PERMEASE C285.05-RELATED"/>
    <property type="match status" value="1"/>
</dbReference>
<keyword evidence="5" id="KW-1185">Reference proteome</keyword>
<dbReference type="InterPro" id="IPR035994">
    <property type="entry name" value="Nucleoside_phosphorylase_sf"/>
</dbReference>
<dbReference type="GO" id="GO:0055085">
    <property type="term" value="P:transmembrane transport"/>
    <property type="evidence" value="ECO:0007669"/>
    <property type="project" value="InterPro"/>
</dbReference>
<evidence type="ECO:0000313" key="5">
    <source>
        <dbReference type="Proteomes" id="UP000076727"/>
    </source>
</evidence>
<feature type="signal peptide" evidence="3">
    <location>
        <begin position="1"/>
        <end position="22"/>
    </location>
</feature>
<dbReference type="AlphaFoldDB" id="A0A165NKJ8"/>
<feature type="chain" id="PRO_5007863206" evidence="3">
    <location>
        <begin position="23"/>
        <end position="404"/>
    </location>
</feature>
<keyword evidence="1" id="KW-0813">Transport</keyword>
<dbReference type="PIRSF" id="PIRSF013171">
    <property type="entry name" value="Pur_nuclsid_perm"/>
    <property type="match status" value="1"/>
</dbReference>
<name>A0A165NKJ8_9APHY</name>
<evidence type="ECO:0000313" key="4">
    <source>
        <dbReference type="EMBL" id="KZT67081.1"/>
    </source>
</evidence>
<feature type="region of interest" description="Disordered" evidence="2">
    <location>
        <begin position="385"/>
        <end position="404"/>
    </location>
</feature>
<proteinExistence type="inferred from homology"/>
<dbReference type="GO" id="GO:0003824">
    <property type="term" value="F:catalytic activity"/>
    <property type="evidence" value="ECO:0007669"/>
    <property type="project" value="InterPro"/>
</dbReference>
<comment type="similarity">
    <text evidence="1">Belongs to the NUP family.</text>
</comment>
<dbReference type="EMBL" id="KV429080">
    <property type="protein sequence ID" value="KZT67081.1"/>
    <property type="molecule type" value="Genomic_DNA"/>
</dbReference>
<protein>
    <submittedName>
        <fullName evidence="4">NUP-domain-containing protein</fullName>
    </submittedName>
</protein>
<comment type="function">
    <text evidence="1">Nucleoside permease that transports adenosine and guanosine.</text>
</comment>
<dbReference type="PANTHER" id="PTHR38643">
    <property type="entry name" value="PURINE NUCLEOSIDE PERMEASE C285.05-RELATED"/>
    <property type="match status" value="1"/>
</dbReference>
<keyword evidence="3" id="KW-0732">Signal</keyword>
<evidence type="ECO:0000256" key="1">
    <source>
        <dbReference type="PIRNR" id="PIRNR013171"/>
    </source>
</evidence>
<reference evidence="4 5" key="1">
    <citation type="journal article" date="2016" name="Mol. Biol. Evol.">
        <title>Comparative Genomics of Early-Diverging Mushroom-Forming Fungi Provides Insights into the Origins of Lignocellulose Decay Capabilities.</title>
        <authorList>
            <person name="Nagy L.G."/>
            <person name="Riley R."/>
            <person name="Tritt A."/>
            <person name="Adam C."/>
            <person name="Daum C."/>
            <person name="Floudas D."/>
            <person name="Sun H."/>
            <person name="Yadav J.S."/>
            <person name="Pangilinan J."/>
            <person name="Larsson K.H."/>
            <person name="Matsuura K."/>
            <person name="Barry K."/>
            <person name="Labutti K."/>
            <person name="Kuo R."/>
            <person name="Ohm R.A."/>
            <person name="Bhattacharya S.S."/>
            <person name="Shirouzu T."/>
            <person name="Yoshinaga Y."/>
            <person name="Martin F.M."/>
            <person name="Grigoriev I.V."/>
            <person name="Hibbett D.S."/>
        </authorList>
    </citation>
    <scope>NUCLEOTIDE SEQUENCE [LARGE SCALE GENOMIC DNA]</scope>
    <source>
        <strain evidence="4 5">L-15889</strain>
    </source>
</reference>
<gene>
    <name evidence="4" type="ORF">DAEQUDRAFT_729491</name>
</gene>
<dbReference type="Proteomes" id="UP000076727">
    <property type="component" value="Unassembled WGS sequence"/>
</dbReference>
<dbReference type="GO" id="GO:0005783">
    <property type="term" value="C:endoplasmic reticulum"/>
    <property type="evidence" value="ECO:0007669"/>
    <property type="project" value="TreeGrafter"/>
</dbReference>
<sequence length="404" mass="42974">MRLLNVLSSALAGAAALKGVAALPRAVFSRDASASAQDISSNGILAPKVFIISMFSPEAGAWYGIPDFNVLAVNITVPGLSMLFPDIHCTDDGQICQLTTGEGEINAATTIASLVAYPYLNLKQTYFMIAGIGGVSPEVATLGSVTLARYAVQVALQYEFDAREIPANFTTGYVPFGTTAPGEYPTSIYGTEVFEVNAALRDKAVELASTAVLNDTEAAAAYRAHYASDPSFAAGASGPTVVACDVATSDVYYSGNLLAEAFDNTTTLFTNGTGKYCSSAQEDNASLEAFLRAAIHGLVDFSRIIVMRTGSDFDRQYPGETATQHLLYDYQNGHVPSIANIYLAGVKIVEDIINNWEDTYEAGITPTNYIGDIFGTLGGTPDFGPYGSAPASRRSVEVRRRRRM</sequence>
<accession>A0A165NKJ8</accession>
<dbReference type="Pfam" id="PF06516">
    <property type="entry name" value="NUP"/>
    <property type="match status" value="1"/>
</dbReference>
<dbReference type="OrthoDB" id="2331083at2759"/>
<dbReference type="Gene3D" id="3.40.50.1580">
    <property type="entry name" value="Nucleoside phosphorylase domain"/>
    <property type="match status" value="1"/>
</dbReference>
<dbReference type="InterPro" id="IPR009486">
    <property type="entry name" value="Pur_nuclsid_perm"/>
</dbReference>
<evidence type="ECO:0000256" key="3">
    <source>
        <dbReference type="SAM" id="SignalP"/>
    </source>
</evidence>
<evidence type="ECO:0000256" key="2">
    <source>
        <dbReference type="SAM" id="MobiDB-lite"/>
    </source>
</evidence>
<organism evidence="4 5">
    <name type="scientific">Daedalea quercina L-15889</name>
    <dbReference type="NCBI Taxonomy" id="1314783"/>
    <lineage>
        <taxon>Eukaryota</taxon>
        <taxon>Fungi</taxon>
        <taxon>Dikarya</taxon>
        <taxon>Basidiomycota</taxon>
        <taxon>Agaricomycotina</taxon>
        <taxon>Agaricomycetes</taxon>
        <taxon>Polyporales</taxon>
        <taxon>Fomitopsis</taxon>
    </lineage>
</organism>